<dbReference type="InterPro" id="IPR015424">
    <property type="entry name" value="PyrdxlP-dep_Trfase"/>
</dbReference>
<dbReference type="RefSeq" id="WP_044833297.1">
    <property type="nucleotide sequence ID" value="NZ_CP059736.1"/>
</dbReference>
<dbReference type="Gene3D" id="3.40.640.10">
    <property type="entry name" value="Type I PLP-dependent aspartate aminotransferase-like (Major domain)"/>
    <property type="match status" value="1"/>
</dbReference>
<sequence>MDHKLTLQASELAYRPQPQLEVMNFLNEVAEKFPGAISFASGRPSEAFFDVPGWLEKIQLFVDHSSEARDVSPASVYTSLGQYGRTNGIINHLIAQSLQLDEKFTVDADDILVTNGAQEGMALCLSALFTPGRDVLLITDPTYIGITGLAQIKGIEIAVVESDDQGPNLEHLQQVCQQIKAEGKNPRSLYLIPDFNNPLGTSITLARRRELLAYAQQSGLLLIEDNPYGAFRFEGEPLPTLKALDTGGHVIYIGTFAKTICPGLRVGYLISDQKLRSADGGETPLIEEFSKVKSLISVNTGQIAQAIVGGLLLEVDCSVNKAIEPLVSLYRDNRDVMLEALEQHFHQGPAALQQVSWNRPEGGFFLTLKLPMSFTGQQVFECAEKFGVICVPMSFFSNAGGHEHYIRLSFSYVNKEQIRSGVKALADYLLYLDGKSHEAA</sequence>
<dbReference type="GO" id="GO:1901605">
    <property type="term" value="P:alpha-amino acid metabolic process"/>
    <property type="evidence" value="ECO:0007669"/>
    <property type="project" value="TreeGrafter"/>
</dbReference>
<dbReference type="InterPro" id="IPR015421">
    <property type="entry name" value="PyrdxlP-dep_Trfase_major"/>
</dbReference>
<evidence type="ECO:0000256" key="3">
    <source>
        <dbReference type="ARBA" id="ARBA00022679"/>
    </source>
</evidence>
<dbReference type="Pfam" id="PF00155">
    <property type="entry name" value="Aminotran_1_2"/>
    <property type="match status" value="1"/>
</dbReference>
<evidence type="ECO:0000313" key="7">
    <source>
        <dbReference type="Proteomes" id="UP000032568"/>
    </source>
</evidence>
<name>A0AAE9YYS5_9GAMM</name>
<reference evidence="6 7" key="2">
    <citation type="journal article" date="2022" name="Mar. Drugs">
        <title>Bioassay-Guided Fractionation Leads to the Detection of Cholic Acid Generated by the Rare Thalassomonas sp.</title>
        <authorList>
            <person name="Pheiffer F."/>
            <person name="Schneider Y.K."/>
            <person name="Hansen E.H."/>
            <person name="Andersen J.H."/>
            <person name="Isaksson J."/>
            <person name="Busche T."/>
            <person name="R C."/>
            <person name="Kalinowski J."/>
            <person name="Zyl L.V."/>
            <person name="Trindade M."/>
        </authorList>
    </citation>
    <scope>NUCLEOTIDE SEQUENCE [LARGE SCALE GENOMIC DNA]</scope>
    <source>
        <strain evidence="6 7">A5K-106</strain>
    </source>
</reference>
<dbReference type="CDD" id="cd00609">
    <property type="entry name" value="AAT_like"/>
    <property type="match status" value="1"/>
</dbReference>
<accession>A0AAE9YYS5</accession>
<dbReference type="Proteomes" id="UP000032568">
    <property type="component" value="Chromosome pTact"/>
</dbReference>
<keyword evidence="3" id="KW-0808">Transferase</keyword>
<dbReference type="GO" id="GO:0008483">
    <property type="term" value="F:transaminase activity"/>
    <property type="evidence" value="ECO:0007669"/>
    <property type="project" value="UniProtKB-KW"/>
</dbReference>
<evidence type="ECO:0000256" key="4">
    <source>
        <dbReference type="ARBA" id="ARBA00022898"/>
    </source>
</evidence>
<dbReference type="PANTHER" id="PTHR42790">
    <property type="entry name" value="AMINOTRANSFERASE"/>
    <property type="match status" value="1"/>
</dbReference>
<dbReference type="PANTHER" id="PTHR42790:SF19">
    <property type="entry name" value="KYNURENINE_ALPHA-AMINOADIPATE AMINOTRANSFERASE, MITOCHONDRIAL"/>
    <property type="match status" value="1"/>
</dbReference>
<dbReference type="InterPro" id="IPR015422">
    <property type="entry name" value="PyrdxlP-dep_Trfase_small"/>
</dbReference>
<dbReference type="InterPro" id="IPR050859">
    <property type="entry name" value="Class-I_PLP-dep_aminotransf"/>
</dbReference>
<dbReference type="SUPFAM" id="SSF53383">
    <property type="entry name" value="PLP-dependent transferases"/>
    <property type="match status" value="1"/>
</dbReference>
<dbReference type="EMBL" id="CP059736">
    <property type="protein sequence ID" value="WDE02117.1"/>
    <property type="molecule type" value="Genomic_DNA"/>
</dbReference>
<evidence type="ECO:0000259" key="5">
    <source>
        <dbReference type="Pfam" id="PF00155"/>
    </source>
</evidence>
<dbReference type="Gene3D" id="3.90.1150.10">
    <property type="entry name" value="Aspartate Aminotransferase, domain 1"/>
    <property type="match status" value="1"/>
</dbReference>
<reference evidence="6 7" key="1">
    <citation type="journal article" date="2015" name="Genome Announc.">
        <title>Draft Genome Sequences of Marine Isolates of Thalassomonas viridans and Thalassomonas actiniarum.</title>
        <authorList>
            <person name="Olonade I."/>
            <person name="van Zyl L.J."/>
            <person name="Trindade M."/>
        </authorList>
    </citation>
    <scope>NUCLEOTIDE SEQUENCE [LARGE SCALE GENOMIC DNA]</scope>
    <source>
        <strain evidence="6 7">A5K-106</strain>
    </source>
</reference>
<keyword evidence="7" id="KW-1185">Reference proteome</keyword>
<dbReference type="InterPro" id="IPR004839">
    <property type="entry name" value="Aminotransferase_I/II_large"/>
</dbReference>
<dbReference type="KEGG" id="tact:SG35_030615"/>
<evidence type="ECO:0000256" key="2">
    <source>
        <dbReference type="ARBA" id="ARBA00022576"/>
    </source>
</evidence>
<protein>
    <submittedName>
        <fullName evidence="6">PLP-dependent aminotransferase family protein</fullName>
    </submittedName>
</protein>
<comment type="cofactor">
    <cofactor evidence="1">
        <name>pyridoxal 5'-phosphate</name>
        <dbReference type="ChEBI" id="CHEBI:597326"/>
    </cofactor>
</comment>
<keyword evidence="2 6" id="KW-0032">Aminotransferase</keyword>
<evidence type="ECO:0000313" key="6">
    <source>
        <dbReference type="EMBL" id="WDE02117.1"/>
    </source>
</evidence>
<organism evidence="6 7">
    <name type="scientific">Thalassomonas actiniarum</name>
    <dbReference type="NCBI Taxonomy" id="485447"/>
    <lineage>
        <taxon>Bacteria</taxon>
        <taxon>Pseudomonadati</taxon>
        <taxon>Pseudomonadota</taxon>
        <taxon>Gammaproteobacteria</taxon>
        <taxon>Alteromonadales</taxon>
        <taxon>Colwelliaceae</taxon>
        <taxon>Thalassomonas</taxon>
    </lineage>
</organism>
<feature type="domain" description="Aminotransferase class I/classII large" evidence="5">
    <location>
        <begin position="91"/>
        <end position="425"/>
    </location>
</feature>
<evidence type="ECO:0000256" key="1">
    <source>
        <dbReference type="ARBA" id="ARBA00001933"/>
    </source>
</evidence>
<dbReference type="AlphaFoldDB" id="A0AAE9YYS5"/>
<proteinExistence type="predicted"/>
<dbReference type="GO" id="GO:0030170">
    <property type="term" value="F:pyridoxal phosphate binding"/>
    <property type="evidence" value="ECO:0007669"/>
    <property type="project" value="InterPro"/>
</dbReference>
<keyword evidence="4" id="KW-0663">Pyridoxal phosphate</keyword>
<gene>
    <name evidence="6" type="ORF">SG35_030615</name>
</gene>